<evidence type="ECO:0000256" key="1">
    <source>
        <dbReference type="SAM" id="MobiDB-lite"/>
    </source>
</evidence>
<feature type="compositionally biased region" description="Polar residues" evidence="1">
    <location>
        <begin position="461"/>
        <end position="472"/>
    </location>
</feature>
<feature type="region of interest" description="Disordered" evidence="1">
    <location>
        <begin position="213"/>
        <end position="235"/>
    </location>
</feature>
<feature type="compositionally biased region" description="Low complexity" evidence="1">
    <location>
        <begin position="653"/>
        <end position="665"/>
    </location>
</feature>
<feature type="compositionally biased region" description="Basic and acidic residues" evidence="1">
    <location>
        <begin position="86"/>
        <end position="95"/>
    </location>
</feature>
<feature type="compositionally biased region" description="Basic and acidic residues" evidence="1">
    <location>
        <begin position="841"/>
        <end position="852"/>
    </location>
</feature>
<feature type="compositionally biased region" description="Pro residues" evidence="1">
    <location>
        <begin position="818"/>
        <end position="831"/>
    </location>
</feature>
<feature type="region of interest" description="Disordered" evidence="1">
    <location>
        <begin position="83"/>
        <end position="107"/>
    </location>
</feature>
<reference evidence="2" key="1">
    <citation type="journal article" date="2020" name="Stud. Mycol.">
        <title>101 Dothideomycetes genomes: a test case for predicting lifestyles and emergence of pathogens.</title>
        <authorList>
            <person name="Haridas S."/>
            <person name="Albert R."/>
            <person name="Binder M."/>
            <person name="Bloem J."/>
            <person name="Labutti K."/>
            <person name="Salamov A."/>
            <person name="Andreopoulos B."/>
            <person name="Baker S."/>
            <person name="Barry K."/>
            <person name="Bills G."/>
            <person name="Bluhm B."/>
            <person name="Cannon C."/>
            <person name="Castanera R."/>
            <person name="Culley D."/>
            <person name="Daum C."/>
            <person name="Ezra D."/>
            <person name="Gonzalez J."/>
            <person name="Henrissat B."/>
            <person name="Kuo A."/>
            <person name="Liang C."/>
            <person name="Lipzen A."/>
            <person name="Lutzoni F."/>
            <person name="Magnuson J."/>
            <person name="Mondo S."/>
            <person name="Nolan M."/>
            <person name="Ohm R."/>
            <person name="Pangilinan J."/>
            <person name="Park H.-J."/>
            <person name="Ramirez L."/>
            <person name="Alfaro M."/>
            <person name="Sun H."/>
            <person name="Tritt A."/>
            <person name="Yoshinaga Y."/>
            <person name="Zwiers L.-H."/>
            <person name="Turgeon B."/>
            <person name="Goodwin S."/>
            <person name="Spatafora J."/>
            <person name="Crous P."/>
            <person name="Grigoriev I."/>
        </authorList>
    </citation>
    <scope>NUCLEOTIDE SEQUENCE</scope>
    <source>
        <strain evidence="2">ATCC 16933</strain>
    </source>
</reference>
<feature type="compositionally biased region" description="Basic and acidic residues" evidence="1">
    <location>
        <begin position="286"/>
        <end position="312"/>
    </location>
</feature>
<feature type="region of interest" description="Disordered" evidence="1">
    <location>
        <begin position="547"/>
        <end position="581"/>
    </location>
</feature>
<feature type="compositionally biased region" description="Polar residues" evidence="1">
    <location>
        <begin position="610"/>
        <end position="646"/>
    </location>
</feature>
<dbReference type="EMBL" id="MU001704">
    <property type="protein sequence ID" value="KAF2452750.1"/>
    <property type="molecule type" value="Genomic_DNA"/>
</dbReference>
<name>A0A6A6NLY2_9PEZI</name>
<feature type="region of interest" description="Disordered" evidence="1">
    <location>
        <begin position="151"/>
        <end position="170"/>
    </location>
</feature>
<keyword evidence="3" id="KW-1185">Reference proteome</keyword>
<feature type="compositionally biased region" description="Basic and acidic residues" evidence="1">
    <location>
        <begin position="438"/>
        <end position="460"/>
    </location>
</feature>
<evidence type="ECO:0000313" key="3">
    <source>
        <dbReference type="Proteomes" id="UP000799766"/>
    </source>
</evidence>
<feature type="compositionally biased region" description="Basic residues" evidence="1">
    <location>
        <begin position="857"/>
        <end position="869"/>
    </location>
</feature>
<feature type="compositionally biased region" description="Polar residues" evidence="1">
    <location>
        <begin position="419"/>
        <end position="434"/>
    </location>
</feature>
<feature type="region of interest" description="Disordered" evidence="1">
    <location>
        <begin position="282"/>
        <end position="482"/>
    </location>
</feature>
<gene>
    <name evidence="2" type="ORF">BDY21DRAFT_367541</name>
</gene>
<feature type="compositionally biased region" description="Basic and acidic residues" evidence="1">
    <location>
        <begin position="329"/>
        <end position="338"/>
    </location>
</feature>
<accession>A0A6A6NLY2</accession>
<protein>
    <submittedName>
        <fullName evidence="2">Uncharacterized protein</fullName>
    </submittedName>
</protein>
<dbReference type="OrthoDB" id="3946750at2759"/>
<feature type="region of interest" description="Disordered" evidence="1">
    <location>
        <begin position="757"/>
        <end position="869"/>
    </location>
</feature>
<proteinExistence type="predicted"/>
<dbReference type="Proteomes" id="UP000799766">
    <property type="component" value="Unassembled WGS sequence"/>
</dbReference>
<feature type="compositionally biased region" description="Polar residues" evidence="1">
    <location>
        <begin position="313"/>
        <end position="328"/>
    </location>
</feature>
<feature type="region of interest" description="Disordered" evidence="1">
    <location>
        <begin position="599"/>
        <end position="673"/>
    </location>
</feature>
<feature type="compositionally biased region" description="Polar residues" evidence="1">
    <location>
        <begin position="386"/>
        <end position="396"/>
    </location>
</feature>
<feature type="compositionally biased region" description="Basic and acidic residues" evidence="1">
    <location>
        <begin position="368"/>
        <end position="385"/>
    </location>
</feature>
<evidence type="ECO:0000313" key="2">
    <source>
        <dbReference type="EMBL" id="KAF2452750.1"/>
    </source>
</evidence>
<dbReference type="AlphaFoldDB" id="A0A6A6NLY2"/>
<organism evidence="2 3">
    <name type="scientific">Lineolata rhizophorae</name>
    <dbReference type="NCBI Taxonomy" id="578093"/>
    <lineage>
        <taxon>Eukaryota</taxon>
        <taxon>Fungi</taxon>
        <taxon>Dikarya</taxon>
        <taxon>Ascomycota</taxon>
        <taxon>Pezizomycotina</taxon>
        <taxon>Dothideomycetes</taxon>
        <taxon>Dothideomycetes incertae sedis</taxon>
        <taxon>Lineolatales</taxon>
        <taxon>Lineolataceae</taxon>
        <taxon>Lineolata</taxon>
    </lineage>
</organism>
<sequence>MVAARRVNPDAIAVASPLSMAVHHQQARSLSFWHFRKACMARLHPFSRRAIIQTHKDRLADKDKLGAWEQDLHNQVRSRFCSGRRLAKDDDKKQSSEGAKQPRRRDLDEEHFETWLRAIQARIEKDPYDALFGWQNDMLTGPKEPFATEATTAKPAENSASSPAGKGGLHIHQADKYRAPEVLPRNSVPTQAYASQTVYEYDPISNRMIEKDQKDLLPQETPKVSKNDGGSGEVPVKAFKPKVVEEESALESRTISTRSYDHIPEHRATSKDFRDYDTDPATAQMEESKQTESEGRLFQEFTRVETTTKSDPEQLSQAEQKLAQSSENPRSDFTESKTRRPNLPPDDIDLLSAGDIRARMGIPRKVRKESSEEKQAIRTELEQEFNKIQNETSPSDSGPREVTENSDIVKASLTDAKKSNATPATSSVTDSAATQEAPKLETALDRQIAKETVRPCEGEGKTSSVSASSQIPKPTPGENRRQGLGQIQQALRHAHLNFWEIGRMLREVASMNQDRVKREAANAKLTLEIQKVNDAMSKLMNRHWLRENEQADASARPTEGFKRWEPPSESPEALAAKQEQKEKDAALVREIRDIYEQEYGAIDVKHRQQDPTSEETSTNPPAGKRSTASNSESASQPSDLASSVQAEQPIVAKSTTKPTDSSSTPEAGLSEPNHYTVLAYDPSTDAITSVSTSSYPIGSKESKIPLPIALSKLSRPAKFLPYLPRQTDYEIVSNSPNLLVIKQKQDPNTKDSLETALPASEETSIAPQKEDRQTATGPQINPIDGTTAPLFDLPPSQAGNFASPTGFVNHDSIMPSASSPPPPPTSRPAQPPTEDSSACMHEADATAERVPDSRLSSRPHYRHFVPRSGSHHVRREERIFTGGRRSWRAHERGNRKMRRFARALAKYLATVGLEVVDIGAATSTYKVVFIAKGVCYHFMF</sequence>